<dbReference type="EMBL" id="JACHCB010000021">
    <property type="protein sequence ID" value="MBB6112720.1"/>
    <property type="molecule type" value="Genomic_DNA"/>
</dbReference>
<dbReference type="RefSeq" id="WP_175614186.1">
    <property type="nucleotide sequence ID" value="NZ_FTMG01000021.1"/>
</dbReference>
<dbReference type="Proteomes" id="UP000548326">
    <property type="component" value="Unassembled WGS sequence"/>
</dbReference>
<comment type="caution">
    <text evidence="2">The sequence shown here is derived from an EMBL/GenBank/DDBJ whole genome shotgun (WGS) entry which is preliminary data.</text>
</comment>
<organism evidence="2 4">
    <name type="scientific">Mucilaginibacter lappiensis</name>
    <dbReference type="NCBI Taxonomy" id="354630"/>
    <lineage>
        <taxon>Bacteria</taxon>
        <taxon>Pseudomonadati</taxon>
        <taxon>Bacteroidota</taxon>
        <taxon>Sphingobacteriia</taxon>
        <taxon>Sphingobacteriales</taxon>
        <taxon>Sphingobacteriaceae</taxon>
        <taxon>Mucilaginibacter</taxon>
    </lineage>
</organism>
<gene>
    <name evidence="2" type="ORF">HDF22_003876</name>
    <name evidence="1" type="ORF">HDF23_005498</name>
</gene>
<evidence type="ECO:0000313" key="1">
    <source>
        <dbReference type="EMBL" id="MBB6112720.1"/>
    </source>
</evidence>
<name>A0A841JGT8_9SPHI</name>
<evidence type="ECO:0000313" key="3">
    <source>
        <dbReference type="Proteomes" id="UP000541583"/>
    </source>
</evidence>
<keyword evidence="3" id="KW-1185">Reference proteome</keyword>
<evidence type="ECO:0000313" key="2">
    <source>
        <dbReference type="EMBL" id="MBB6129744.1"/>
    </source>
</evidence>
<dbReference type="AlphaFoldDB" id="A0A841JGT8"/>
<protein>
    <submittedName>
        <fullName evidence="2">Uncharacterized protein</fullName>
    </submittedName>
</protein>
<dbReference type="EMBL" id="JACHCA010000011">
    <property type="protein sequence ID" value="MBB6129744.1"/>
    <property type="molecule type" value="Genomic_DNA"/>
</dbReference>
<evidence type="ECO:0000313" key="4">
    <source>
        <dbReference type="Proteomes" id="UP000548326"/>
    </source>
</evidence>
<dbReference type="Proteomes" id="UP000541583">
    <property type="component" value="Unassembled WGS sequence"/>
</dbReference>
<reference evidence="3 4" key="1">
    <citation type="submission" date="2020-08" db="EMBL/GenBank/DDBJ databases">
        <title>Genomic Encyclopedia of Type Strains, Phase IV (KMG-V): Genome sequencing to study the core and pangenomes of soil and plant-associated prokaryotes.</title>
        <authorList>
            <person name="Whitman W."/>
        </authorList>
    </citation>
    <scope>NUCLEOTIDE SEQUENCE [LARGE SCALE GENOMIC DNA]</scope>
    <source>
        <strain evidence="1 3">ANJLi2</strain>
        <strain evidence="2 4">MP601</strain>
    </source>
</reference>
<sequence>MNRFFVPQNDIFYFNLFPVSRTASAENRQNMMACVEAGALANLAEALGMSERSRGKV</sequence>
<proteinExistence type="predicted"/>
<accession>A0A841JGT8</accession>